<sequence>MTYFISPEYQQLQDASSRWEEPDEASYISTRPFKEFLQETNHIGRDFRDYLLSLDEAVLAPYTNKGGVLSVEQWPNQVTRITILQHAENLWKASGKCSLAFLSAAQAVIRGLSRGEFNNWADIGQGILKGGDNLIDLCLAYFETSPELIRMGSFPFVSGWVEQNKTIASISPKTAVALFIANPAFVSADRAFHLRQWAEKVRQILVTAQGLEEAAIAFIESGIRIVRKITFKELISWGSIGVKIAALSPDLAEGYFSEPSEDINSLYNIEIVKFLNLTSLLVDADLESAMGFYKEGPSMLASINPNLREQVLDISLRLSDGAPEQIKDTFNNIISSLQPLFFPVQEKVMESESAISKVSLAASRAYFKSVGYVLSEIPDIFLLRWIEKGLASLAQSKDEGIAYFSLNSAESQAEMIKWKETVVLERHKQALSIFAHALSGRDLILRQGRGRVFEKGSFRRRSPAMDGKTVYLPAFITEEPEKSGNLRLYKLAVAHQTGYLSFGTIGPQSGKIAALIAAFPLNLLARDIFFIIEDGRIDYLLRREYRGLRPEIDQAVAACMARRPFPCDDPLSEALEILLRLSQGYPYEETVSPGMLDLAHRLKEAMRDFFENAQGVWDSFQKTVELYDSFIFLADKEHYVPIAPMPFHQRPIVDFKVSDNTVAGGQEEIDEGDTCTDQVFHTMSEEDIKRLLEKIKDLKISGDPEKDVTGERFFISDIDAITPVCALDDPKEKWKGTKRPHAVIPNRCSSTEGPFYYDEWDYKKGAYRRKWCTLWERSVPENDLGLFDKIYENYSDLILSVKRQFQRIRPEVLDIVRRVEWGSEIDFNAMIQSVVDRKAGDSPSDRIFIRKEKRLRRISTVLLVDMSASTDRLVSIAHSHSQQTENALQNSTSVVNSHQKKIIDVEIEGLVVITEALQSLGDGYAIYGFSGYGREQVDFYVIKDFNDIYCEESKSRICGIQPQKGTRMGPAIRHAVQKLNQVESDYRLLVLLSDGFPQDINYGEDRSSKDYGLHDTIMALAEARKSGIRPFCITVDLAGDDYLRKMWDPGSYLVVKDVYSLPEVLPKVVESLVL</sequence>
<reference evidence="2" key="1">
    <citation type="submission" date="2018-01" db="EMBL/GenBank/DDBJ databases">
        <authorList>
            <person name="Regsiter A."/>
            <person name="William W."/>
        </authorList>
    </citation>
    <scope>NUCLEOTIDE SEQUENCE</scope>
    <source>
        <strain evidence="2">TRIP AH-1</strain>
    </source>
</reference>
<dbReference type="PANTHER" id="PTHR41248">
    <property type="entry name" value="NORD PROTEIN"/>
    <property type="match status" value="1"/>
</dbReference>
<dbReference type="PROSITE" id="PS50234">
    <property type="entry name" value="VWFA"/>
    <property type="match status" value="1"/>
</dbReference>
<dbReference type="CDD" id="cd01454">
    <property type="entry name" value="vWA_norD_type"/>
    <property type="match status" value="1"/>
</dbReference>
<feature type="domain" description="VWFA" evidence="1">
    <location>
        <begin position="859"/>
        <end position="1068"/>
    </location>
</feature>
<proteinExistence type="predicted"/>
<name>A0A445MZZ8_9BACT</name>
<dbReference type="PANTHER" id="PTHR41248:SF1">
    <property type="entry name" value="NORD PROTEIN"/>
    <property type="match status" value="1"/>
</dbReference>
<dbReference type="AlphaFoldDB" id="A0A445MZZ8"/>
<dbReference type="InterPro" id="IPR051928">
    <property type="entry name" value="NorD/CobT"/>
</dbReference>
<dbReference type="Gene3D" id="3.40.50.410">
    <property type="entry name" value="von Willebrand factor, type A domain"/>
    <property type="match status" value="1"/>
</dbReference>
<gene>
    <name evidence="2" type="ORF">PITCH_A420007</name>
</gene>
<accession>A0A445MZZ8</accession>
<dbReference type="InterPro" id="IPR036465">
    <property type="entry name" value="vWFA_dom_sf"/>
</dbReference>
<protein>
    <submittedName>
        <fullName evidence="2">Putative von Willebrand factor type A</fullName>
    </submittedName>
</protein>
<evidence type="ECO:0000313" key="2">
    <source>
        <dbReference type="EMBL" id="SPD75047.1"/>
    </source>
</evidence>
<dbReference type="SMART" id="SM00327">
    <property type="entry name" value="VWA"/>
    <property type="match status" value="1"/>
</dbReference>
<dbReference type="InterPro" id="IPR002035">
    <property type="entry name" value="VWF_A"/>
</dbReference>
<evidence type="ECO:0000259" key="1">
    <source>
        <dbReference type="PROSITE" id="PS50234"/>
    </source>
</evidence>
<dbReference type="SUPFAM" id="SSF53300">
    <property type="entry name" value="vWA-like"/>
    <property type="match status" value="1"/>
</dbReference>
<organism evidence="2">
    <name type="scientific">uncultured Desulfobacterium sp</name>
    <dbReference type="NCBI Taxonomy" id="201089"/>
    <lineage>
        <taxon>Bacteria</taxon>
        <taxon>Pseudomonadati</taxon>
        <taxon>Thermodesulfobacteriota</taxon>
        <taxon>Desulfobacteria</taxon>
        <taxon>Desulfobacterales</taxon>
        <taxon>Desulfobacteriaceae</taxon>
        <taxon>Desulfobacterium</taxon>
        <taxon>environmental samples</taxon>
    </lineage>
</organism>
<dbReference type="EMBL" id="OJIN01000184">
    <property type="protein sequence ID" value="SPD75047.1"/>
    <property type="molecule type" value="Genomic_DNA"/>
</dbReference>